<reference evidence="2 3" key="1">
    <citation type="submission" date="2019-06" db="EMBL/GenBank/DDBJ databases">
        <title>Whole genome shotgun sequence of Streptomyces cacaoi subsp. cacaoi NBRC 12748.</title>
        <authorList>
            <person name="Hosoyama A."/>
            <person name="Uohara A."/>
            <person name="Ohji S."/>
            <person name="Ichikawa N."/>
        </authorList>
    </citation>
    <scope>NUCLEOTIDE SEQUENCE [LARGE SCALE GENOMIC DNA]</scope>
    <source>
        <strain evidence="2 3">NBRC 12748</strain>
    </source>
</reference>
<dbReference type="EMBL" id="BJMM01000031">
    <property type="protein sequence ID" value="GEB52448.1"/>
    <property type="molecule type" value="Genomic_DNA"/>
</dbReference>
<keyword evidence="3" id="KW-1185">Reference proteome</keyword>
<protein>
    <recommendedName>
        <fullName evidence="1">DUF397 domain-containing protein</fullName>
    </recommendedName>
</protein>
<evidence type="ECO:0000313" key="3">
    <source>
        <dbReference type="Proteomes" id="UP000319210"/>
    </source>
</evidence>
<dbReference type="RefSeq" id="WP_086815970.1">
    <property type="nucleotide sequence ID" value="NZ_BJMM01000031.1"/>
</dbReference>
<evidence type="ECO:0000313" key="2">
    <source>
        <dbReference type="EMBL" id="GEB52448.1"/>
    </source>
</evidence>
<name>A0A4Y3R6Q3_STRCI</name>
<dbReference type="AlphaFoldDB" id="A0A4Y3R6Q3"/>
<comment type="caution">
    <text evidence="2">The sequence shown here is derived from an EMBL/GenBank/DDBJ whole genome shotgun (WGS) entry which is preliminary data.</text>
</comment>
<dbReference type="Pfam" id="PF04149">
    <property type="entry name" value="DUF397"/>
    <property type="match status" value="1"/>
</dbReference>
<dbReference type="InterPro" id="IPR007278">
    <property type="entry name" value="DUF397"/>
</dbReference>
<sequence>MSIIPNSRAVWFKSSYSGGEGGNCLEWAPGSIGFGVVPVRDSKDVRRVPLRFSAGAWGAFVGGLKNTER</sequence>
<accession>A0A4Y3R6Q3</accession>
<proteinExistence type="predicted"/>
<dbReference type="OrthoDB" id="4570646at2"/>
<feature type="domain" description="DUF397" evidence="1">
    <location>
        <begin position="9"/>
        <end position="65"/>
    </location>
</feature>
<dbReference type="Proteomes" id="UP000319210">
    <property type="component" value="Unassembled WGS sequence"/>
</dbReference>
<organism evidence="2 3">
    <name type="scientific">Streptomyces cacaoi</name>
    <dbReference type="NCBI Taxonomy" id="1898"/>
    <lineage>
        <taxon>Bacteria</taxon>
        <taxon>Bacillati</taxon>
        <taxon>Actinomycetota</taxon>
        <taxon>Actinomycetes</taxon>
        <taxon>Kitasatosporales</taxon>
        <taxon>Streptomycetaceae</taxon>
        <taxon>Streptomyces</taxon>
    </lineage>
</organism>
<gene>
    <name evidence="2" type="ORF">SCA03_49990</name>
</gene>
<evidence type="ECO:0000259" key="1">
    <source>
        <dbReference type="Pfam" id="PF04149"/>
    </source>
</evidence>